<feature type="domain" description="N-acetyltransferase" evidence="3">
    <location>
        <begin position="21"/>
        <end position="172"/>
    </location>
</feature>
<dbReference type="PANTHER" id="PTHR43877:SF2">
    <property type="entry name" value="AMINOALKYLPHOSPHONATE N-ACETYLTRANSFERASE-RELATED"/>
    <property type="match status" value="1"/>
</dbReference>
<dbReference type="Proteomes" id="UP000309550">
    <property type="component" value="Unassembled WGS sequence"/>
</dbReference>
<dbReference type="PANTHER" id="PTHR43877">
    <property type="entry name" value="AMINOALKYLPHOSPHONATE N-ACETYLTRANSFERASE-RELATED-RELATED"/>
    <property type="match status" value="1"/>
</dbReference>
<dbReference type="InterPro" id="IPR000182">
    <property type="entry name" value="GNAT_dom"/>
</dbReference>
<name>A0A5S3PK85_9RHOB</name>
<dbReference type="Gene3D" id="3.40.630.30">
    <property type="match status" value="1"/>
</dbReference>
<dbReference type="GO" id="GO:0016747">
    <property type="term" value="F:acyltransferase activity, transferring groups other than amino-acyl groups"/>
    <property type="evidence" value="ECO:0007669"/>
    <property type="project" value="InterPro"/>
</dbReference>
<evidence type="ECO:0000313" key="5">
    <source>
        <dbReference type="Proteomes" id="UP000309550"/>
    </source>
</evidence>
<dbReference type="Pfam" id="PF00583">
    <property type="entry name" value="Acetyltransf_1"/>
    <property type="match status" value="1"/>
</dbReference>
<dbReference type="PROSITE" id="PS51186">
    <property type="entry name" value="GNAT"/>
    <property type="match status" value="1"/>
</dbReference>
<evidence type="ECO:0000256" key="2">
    <source>
        <dbReference type="ARBA" id="ARBA00023315"/>
    </source>
</evidence>
<accession>A0A5S3PK85</accession>
<comment type="caution">
    <text evidence="4">The sequence shown here is derived from an EMBL/GenBank/DDBJ whole genome shotgun (WGS) entry which is preliminary data.</text>
</comment>
<sequence length="175" mass="19791">MTRPAPPAFRVRAPATRADMEAVRSLCWEYRDFLLGFDADVARMTHRFYPEPLYRDLMARLEQEHARPWGAILSIEAAGRIGGCGMIKPVFPGKAEIKRVFLRPALRGSGAGRALCRALIDRARADGYTTIYLDTARAFTPARRLYERLGFTERGPYAQVPPETLPLLSFYELTL</sequence>
<proteinExistence type="predicted"/>
<dbReference type="OrthoDB" id="2436196at2"/>
<gene>
    <name evidence="4" type="ORF">FDT80_04360</name>
</gene>
<dbReference type="EMBL" id="VANS01000001">
    <property type="protein sequence ID" value="TMM54819.1"/>
    <property type="molecule type" value="Genomic_DNA"/>
</dbReference>
<keyword evidence="5" id="KW-1185">Reference proteome</keyword>
<dbReference type="CDD" id="cd04301">
    <property type="entry name" value="NAT_SF"/>
    <property type="match status" value="1"/>
</dbReference>
<dbReference type="RefSeq" id="WP_138660991.1">
    <property type="nucleotide sequence ID" value="NZ_VANS01000001.1"/>
</dbReference>
<keyword evidence="1 4" id="KW-0808">Transferase</keyword>
<organism evidence="4 5">
    <name type="scientific">Sulfitobacter sabulilitoris</name>
    <dbReference type="NCBI Taxonomy" id="2562655"/>
    <lineage>
        <taxon>Bacteria</taxon>
        <taxon>Pseudomonadati</taxon>
        <taxon>Pseudomonadota</taxon>
        <taxon>Alphaproteobacteria</taxon>
        <taxon>Rhodobacterales</taxon>
        <taxon>Roseobacteraceae</taxon>
        <taxon>Sulfitobacter</taxon>
    </lineage>
</organism>
<evidence type="ECO:0000256" key="1">
    <source>
        <dbReference type="ARBA" id="ARBA00022679"/>
    </source>
</evidence>
<protein>
    <submittedName>
        <fullName evidence="4">GNAT family N-acetyltransferase</fullName>
    </submittedName>
</protein>
<dbReference type="AlphaFoldDB" id="A0A5S3PK85"/>
<reference evidence="4 5" key="1">
    <citation type="submission" date="2019-05" db="EMBL/GenBank/DDBJ databases">
        <title>Sulfitobacter sabulilitoris sp. nov., isolated from a marine sand.</title>
        <authorList>
            <person name="Yoon J.-H."/>
        </authorList>
    </citation>
    <scope>NUCLEOTIDE SEQUENCE [LARGE SCALE GENOMIC DNA]</scope>
    <source>
        <strain evidence="4 5">HSMS-29</strain>
    </source>
</reference>
<evidence type="ECO:0000313" key="4">
    <source>
        <dbReference type="EMBL" id="TMM54819.1"/>
    </source>
</evidence>
<dbReference type="InterPro" id="IPR050832">
    <property type="entry name" value="Bact_Acetyltransf"/>
</dbReference>
<evidence type="ECO:0000259" key="3">
    <source>
        <dbReference type="PROSITE" id="PS51186"/>
    </source>
</evidence>
<keyword evidence="2" id="KW-0012">Acyltransferase</keyword>
<dbReference type="SUPFAM" id="SSF55729">
    <property type="entry name" value="Acyl-CoA N-acyltransferases (Nat)"/>
    <property type="match status" value="1"/>
</dbReference>
<dbReference type="InterPro" id="IPR016181">
    <property type="entry name" value="Acyl_CoA_acyltransferase"/>
</dbReference>